<keyword evidence="1" id="KW-1133">Transmembrane helix</keyword>
<gene>
    <name evidence="2" type="ORF">SAMN04488568_12536</name>
</gene>
<dbReference type="AlphaFoldDB" id="A0A1G9WJU5"/>
<evidence type="ECO:0000313" key="3">
    <source>
        <dbReference type="Proteomes" id="UP000199759"/>
    </source>
</evidence>
<proteinExistence type="predicted"/>
<name>A0A1G9WJU5_9PROT</name>
<keyword evidence="3" id="KW-1185">Reference proteome</keyword>
<dbReference type="Proteomes" id="UP000199759">
    <property type="component" value="Unassembled WGS sequence"/>
</dbReference>
<evidence type="ECO:0000256" key="1">
    <source>
        <dbReference type="SAM" id="Phobius"/>
    </source>
</evidence>
<feature type="transmembrane region" description="Helical" evidence="1">
    <location>
        <begin position="50"/>
        <end position="69"/>
    </location>
</feature>
<organism evidence="2 3">
    <name type="scientific">Maricaulis salignorans</name>
    <dbReference type="NCBI Taxonomy" id="144026"/>
    <lineage>
        <taxon>Bacteria</taxon>
        <taxon>Pseudomonadati</taxon>
        <taxon>Pseudomonadota</taxon>
        <taxon>Alphaproteobacteria</taxon>
        <taxon>Maricaulales</taxon>
        <taxon>Maricaulaceae</taxon>
        <taxon>Maricaulis</taxon>
    </lineage>
</organism>
<protein>
    <submittedName>
        <fullName evidence="2">Uncharacterized protein</fullName>
    </submittedName>
</protein>
<dbReference type="STRING" id="144026.SAMN04488568_12536"/>
<dbReference type="EMBL" id="FNHG01000025">
    <property type="protein sequence ID" value="SDM84739.1"/>
    <property type="molecule type" value="Genomic_DNA"/>
</dbReference>
<accession>A0A1G9WJU5</accession>
<keyword evidence="1" id="KW-0812">Transmembrane</keyword>
<feature type="transmembrane region" description="Helical" evidence="1">
    <location>
        <begin position="76"/>
        <end position="98"/>
    </location>
</feature>
<sequence>MLLIAATLLLAVSAMHSIVGEIRLLRPLLRLDRLPVILGSPEMTRTTIRVAWHLTSLIWLGMAALLVRLQQTPMDFAACFLWVMTAIFTASGLVALVASHGRHLSWVFFLPVAALCARFASGL</sequence>
<evidence type="ECO:0000313" key="2">
    <source>
        <dbReference type="EMBL" id="SDM84739.1"/>
    </source>
</evidence>
<reference evidence="2 3" key="1">
    <citation type="submission" date="2016-10" db="EMBL/GenBank/DDBJ databases">
        <authorList>
            <person name="de Groot N.N."/>
        </authorList>
    </citation>
    <scope>NUCLEOTIDE SEQUENCE [LARGE SCALE GENOMIC DNA]</scope>
    <source>
        <strain evidence="2 3">DSM 16077</strain>
    </source>
</reference>
<keyword evidence="1" id="KW-0472">Membrane</keyword>
<feature type="transmembrane region" description="Helical" evidence="1">
    <location>
        <begin position="104"/>
        <end position="121"/>
    </location>
</feature>